<protein>
    <recommendedName>
        <fullName evidence="1">Molybdopterin molybdenumtransferase</fullName>
        <ecNumber evidence="1">2.10.1.1</ecNumber>
    </recommendedName>
</protein>
<comment type="catalytic activity">
    <reaction evidence="1">
        <text>adenylyl-molybdopterin + molybdate = Mo-molybdopterin + AMP + H(+)</text>
        <dbReference type="Rhea" id="RHEA:35047"/>
        <dbReference type="ChEBI" id="CHEBI:15378"/>
        <dbReference type="ChEBI" id="CHEBI:36264"/>
        <dbReference type="ChEBI" id="CHEBI:62727"/>
        <dbReference type="ChEBI" id="CHEBI:71302"/>
        <dbReference type="ChEBI" id="CHEBI:456215"/>
    </reaction>
</comment>
<comment type="cofactor">
    <cofactor evidence="1">
        <name>Mg(2+)</name>
        <dbReference type="ChEBI" id="CHEBI:18420"/>
    </cofactor>
</comment>
<dbReference type="SUPFAM" id="SSF53218">
    <property type="entry name" value="Molybdenum cofactor biosynthesis proteins"/>
    <property type="match status" value="1"/>
</dbReference>
<dbReference type="PANTHER" id="PTHR10192">
    <property type="entry name" value="MOLYBDOPTERIN BIOSYNTHESIS PROTEIN"/>
    <property type="match status" value="1"/>
</dbReference>
<comment type="pathway">
    <text evidence="1">Cofactor biosynthesis; molybdopterin biosynthesis.</text>
</comment>
<reference evidence="4" key="1">
    <citation type="submission" date="2009-09" db="EMBL/GenBank/DDBJ databases">
        <title>The complete chromosome of Sebaldella termitidis ATCC 33386.</title>
        <authorList>
            <consortium name="US DOE Joint Genome Institute (JGI-PGF)"/>
            <person name="Lucas S."/>
            <person name="Copeland A."/>
            <person name="Lapidus A."/>
            <person name="Glavina del Rio T."/>
            <person name="Dalin E."/>
            <person name="Tice H."/>
            <person name="Bruce D."/>
            <person name="Goodwin L."/>
            <person name="Pitluck S."/>
            <person name="Kyrpides N."/>
            <person name="Mavromatis K."/>
            <person name="Ivanova N."/>
            <person name="Mikhailova N."/>
            <person name="Sims D."/>
            <person name="Meincke L."/>
            <person name="Brettin T."/>
            <person name="Detter J.C."/>
            <person name="Han C."/>
            <person name="Larimer F."/>
            <person name="Land M."/>
            <person name="Hauser L."/>
            <person name="Markowitz V."/>
            <person name="Cheng J.F."/>
            <person name="Hugenholtz P."/>
            <person name="Woyke T."/>
            <person name="Wu D."/>
            <person name="Eisen J.A."/>
        </authorList>
    </citation>
    <scope>NUCLEOTIDE SEQUENCE [LARGE SCALE GENOMIC DNA]</scope>
    <source>
        <strain evidence="4">ATCC 33386 / NCTC 11300</strain>
    </source>
</reference>
<dbReference type="UniPathway" id="UPA00344"/>
<dbReference type="RefSeq" id="WP_012861142.1">
    <property type="nucleotide sequence ID" value="NC_013517.1"/>
</dbReference>
<dbReference type="EC" id="2.10.1.1" evidence="1"/>
<accession>D1AIG2</accession>
<dbReference type="STRING" id="526218.Sterm_1688"/>
<keyword evidence="4" id="KW-1185">Reference proteome</keyword>
<dbReference type="AlphaFoldDB" id="D1AIG2"/>
<dbReference type="Gene3D" id="3.40.980.10">
    <property type="entry name" value="MoaB/Mog-like domain"/>
    <property type="match status" value="1"/>
</dbReference>
<dbReference type="InterPro" id="IPR036425">
    <property type="entry name" value="MoaB/Mog-like_dom_sf"/>
</dbReference>
<evidence type="ECO:0000256" key="1">
    <source>
        <dbReference type="RuleBase" id="RU365090"/>
    </source>
</evidence>
<keyword evidence="1" id="KW-0460">Magnesium</keyword>
<name>D1AIG2_SEBTE</name>
<dbReference type="eggNOG" id="COG0303">
    <property type="taxonomic scope" value="Bacteria"/>
</dbReference>
<keyword evidence="1" id="KW-0500">Molybdenum</keyword>
<proteinExistence type="inferred from homology"/>
<dbReference type="GO" id="GO:0046872">
    <property type="term" value="F:metal ion binding"/>
    <property type="evidence" value="ECO:0007669"/>
    <property type="project" value="UniProtKB-UniRule"/>
</dbReference>
<dbReference type="InterPro" id="IPR001453">
    <property type="entry name" value="MoaB/Mog_dom"/>
</dbReference>
<dbReference type="KEGG" id="str:Sterm_1688"/>
<comment type="similarity">
    <text evidence="1">Belongs to the MoeA family.</text>
</comment>
<organism evidence="3 4">
    <name type="scientific">Sebaldella termitidis (strain ATCC 33386 / NCTC 11300)</name>
    <dbReference type="NCBI Taxonomy" id="526218"/>
    <lineage>
        <taxon>Bacteria</taxon>
        <taxon>Fusobacteriati</taxon>
        <taxon>Fusobacteriota</taxon>
        <taxon>Fusobacteriia</taxon>
        <taxon>Fusobacteriales</taxon>
        <taxon>Leptotrichiaceae</taxon>
        <taxon>Sebaldella</taxon>
    </lineage>
</organism>
<dbReference type="CDD" id="cd03522">
    <property type="entry name" value="MoeA_like"/>
    <property type="match status" value="1"/>
</dbReference>
<dbReference type="HOGENOM" id="CLU_068847_1_0_0"/>
<evidence type="ECO:0000259" key="2">
    <source>
        <dbReference type="SMART" id="SM00852"/>
    </source>
</evidence>
<dbReference type="Proteomes" id="UP000000845">
    <property type="component" value="Chromosome"/>
</dbReference>
<evidence type="ECO:0000313" key="4">
    <source>
        <dbReference type="Proteomes" id="UP000000845"/>
    </source>
</evidence>
<keyword evidence="1" id="KW-0501">Molybdenum cofactor biosynthesis</keyword>
<dbReference type="SMART" id="SM00852">
    <property type="entry name" value="MoCF_biosynth"/>
    <property type="match status" value="1"/>
</dbReference>
<dbReference type="EMBL" id="CP001739">
    <property type="protein sequence ID" value="ACZ08546.1"/>
    <property type="molecule type" value="Genomic_DNA"/>
</dbReference>
<gene>
    <name evidence="3" type="ordered locus">Sterm_1688</name>
</gene>
<dbReference type="Pfam" id="PF00994">
    <property type="entry name" value="MoCF_biosynth"/>
    <property type="match status" value="1"/>
</dbReference>
<dbReference type="InterPro" id="IPR038987">
    <property type="entry name" value="MoeA-like"/>
</dbReference>
<sequence length="324" mass="35974">MKKINVKEAVGMTLCHDITEIIPGGFKGAKFLKGHIIREDDVEVLLSLGKENIYIWEEDENFVHENDAAEFIRKQVMGNGMSASEVREGKINFVAEYDGLYKINTELLNKINSIGEIIIASKFNNIPVKKGETVAATRIIPLRIEKKQLEELEEIMKDNVLMEIKRINQDLKIGIITTGNEIFYGRIKDKAREALGEKLGKYGVTNIVQVFMPDKKEKITAKIKELTDDTDIILCTGGMSIDPDDVTPDAIKESGCEMVTYGTPVLPGAMFLLGYVKEKVIMGLPGGVVFSKNSVFDLLLPRILAGDIITKKDIIEMGHGGLLS</sequence>
<dbReference type="GO" id="GO:0006777">
    <property type="term" value="P:Mo-molybdopterin cofactor biosynthetic process"/>
    <property type="evidence" value="ECO:0007669"/>
    <property type="project" value="UniProtKB-UniRule"/>
</dbReference>
<keyword evidence="1" id="KW-0808">Transferase</keyword>
<reference evidence="3 4" key="2">
    <citation type="journal article" date="2010" name="Stand. Genomic Sci.">
        <title>Complete genome sequence of Sebaldella termitidis type strain (NCTC 11300).</title>
        <authorList>
            <person name="Harmon-Smith M."/>
            <person name="Celia L."/>
            <person name="Chertkov O."/>
            <person name="Lapidus A."/>
            <person name="Copeland A."/>
            <person name="Glavina Del Rio T."/>
            <person name="Nolan M."/>
            <person name="Lucas S."/>
            <person name="Tice H."/>
            <person name="Cheng J.F."/>
            <person name="Han C."/>
            <person name="Detter J.C."/>
            <person name="Bruce D."/>
            <person name="Goodwin L."/>
            <person name="Pitluck S."/>
            <person name="Pati A."/>
            <person name="Liolios K."/>
            <person name="Ivanova N."/>
            <person name="Mavromatis K."/>
            <person name="Mikhailova N."/>
            <person name="Chen A."/>
            <person name="Palaniappan K."/>
            <person name="Land M."/>
            <person name="Hauser L."/>
            <person name="Chang Y.J."/>
            <person name="Jeffries C.D."/>
            <person name="Brettin T."/>
            <person name="Goker M."/>
            <person name="Beck B."/>
            <person name="Bristow J."/>
            <person name="Eisen J.A."/>
            <person name="Markowitz V."/>
            <person name="Hugenholtz P."/>
            <person name="Kyrpides N.C."/>
            <person name="Klenk H.P."/>
            <person name="Chen F."/>
        </authorList>
    </citation>
    <scope>NUCLEOTIDE SEQUENCE [LARGE SCALE GENOMIC DNA]</scope>
    <source>
        <strain evidence="4">ATCC 33386 / NCTC 11300</strain>
    </source>
</reference>
<dbReference type="GO" id="GO:0005829">
    <property type="term" value="C:cytosol"/>
    <property type="evidence" value="ECO:0007669"/>
    <property type="project" value="TreeGrafter"/>
</dbReference>
<comment type="function">
    <text evidence="1">Catalyzes the insertion of molybdate into adenylated molybdopterin with the concomitant release of AMP.</text>
</comment>
<dbReference type="GO" id="GO:0061599">
    <property type="term" value="F:molybdopterin molybdotransferase activity"/>
    <property type="evidence" value="ECO:0007669"/>
    <property type="project" value="UniProtKB-UniRule"/>
</dbReference>
<evidence type="ECO:0000313" key="3">
    <source>
        <dbReference type="EMBL" id="ACZ08546.1"/>
    </source>
</evidence>
<feature type="domain" description="MoaB/Mog" evidence="2">
    <location>
        <begin position="174"/>
        <end position="305"/>
    </location>
</feature>
<keyword evidence="1" id="KW-0479">Metal-binding</keyword>
<dbReference type="PANTHER" id="PTHR10192:SF28">
    <property type="entry name" value="MOLYBDOPTERIN MOLYBDENUMTRANSFERASE"/>
    <property type="match status" value="1"/>
</dbReference>